<evidence type="ECO:0000313" key="2">
    <source>
        <dbReference type="Proteomes" id="UP000222868"/>
    </source>
</evidence>
<dbReference type="GeneID" id="54979029"/>
<accession>A0A1L7DQC2</accession>
<reference evidence="1 2" key="1">
    <citation type="submission" date="2016-12" db="EMBL/GenBank/DDBJ databases">
        <title>Isolation, Whole Genome Sequencing Analysis of a Novel Lytic Bacteriophage RS-PII-1 infecting Ralstonia solanacearum.</title>
        <authorList>
            <person name="Su J."/>
            <person name="Liu J."/>
            <person name="Yu H."/>
            <person name="Guo Z."/>
            <person name="Sun H."/>
            <person name="Fan G."/>
            <person name="Gu G."/>
            <person name="Wang G."/>
        </authorList>
    </citation>
    <scope>NUCLEOTIDE SEQUENCE [LARGE SCALE GENOMIC DNA]</scope>
</reference>
<evidence type="ECO:0000313" key="1">
    <source>
        <dbReference type="EMBL" id="APU00327.1"/>
    </source>
</evidence>
<protein>
    <submittedName>
        <fullName evidence="1">Uncharacterized protein</fullName>
    </submittedName>
</protein>
<keyword evidence="2" id="KW-1185">Reference proteome</keyword>
<proteinExistence type="predicted"/>
<dbReference type="KEGG" id="vg:54979029"/>
<sequence>MTFAIHAMFLWQGFIEKDQCCDDVGGGQIEAAHGIVKWASAIEAAMLDLWERKDFAGVFDYEVTEAFGKYLREHHDYGLHRLALGLLLHIDQFFSQGEDRLTIEELVKAHDAILAVVQQ</sequence>
<dbReference type="RefSeq" id="YP_009788895.1">
    <property type="nucleotide sequence ID" value="NC_047804.1"/>
</dbReference>
<organism evidence="1 2">
    <name type="scientific">Ralstonia phage RS-PII-1</name>
    <dbReference type="NCBI Taxonomy" id="1932892"/>
    <lineage>
        <taxon>Viruses</taxon>
        <taxon>Duplodnaviria</taxon>
        <taxon>Heunggongvirae</taxon>
        <taxon>Uroviricota</taxon>
        <taxon>Caudoviricetes</taxon>
        <taxon>Autographivirales</taxon>
        <taxon>Autonotataviridae</taxon>
        <taxon>Sukuvirus</taxon>
        <taxon>Sukuvirus RSPII1</taxon>
    </lineage>
</organism>
<dbReference type="EMBL" id="KY316062">
    <property type="protein sequence ID" value="APU00327.1"/>
    <property type="molecule type" value="Genomic_DNA"/>
</dbReference>
<name>A0A1L7DQC2_9CAUD</name>
<dbReference type="Proteomes" id="UP000222868">
    <property type="component" value="Segment"/>
</dbReference>